<keyword evidence="2" id="KW-1185">Reference proteome</keyword>
<accession>A0A5B7FCG1</accession>
<dbReference type="AlphaFoldDB" id="A0A5B7FCG1"/>
<name>A0A5B7FCG1_PORTR</name>
<proteinExistence type="predicted"/>
<reference evidence="1 2" key="1">
    <citation type="submission" date="2019-05" db="EMBL/GenBank/DDBJ databases">
        <title>Another draft genome of Portunus trituberculatus and its Hox gene families provides insights of decapod evolution.</title>
        <authorList>
            <person name="Jeong J.-H."/>
            <person name="Song I."/>
            <person name="Kim S."/>
            <person name="Choi T."/>
            <person name="Kim D."/>
            <person name="Ryu S."/>
            <person name="Kim W."/>
        </authorList>
    </citation>
    <scope>NUCLEOTIDE SEQUENCE [LARGE SCALE GENOMIC DNA]</scope>
    <source>
        <tissue evidence="1">Muscle</tissue>
    </source>
</reference>
<dbReference type="EMBL" id="VSRR010005575">
    <property type="protein sequence ID" value="MPC42803.1"/>
    <property type="molecule type" value="Genomic_DNA"/>
</dbReference>
<dbReference type="Proteomes" id="UP000324222">
    <property type="component" value="Unassembled WGS sequence"/>
</dbReference>
<evidence type="ECO:0000313" key="1">
    <source>
        <dbReference type="EMBL" id="MPC42803.1"/>
    </source>
</evidence>
<sequence>MEDSKVEGYFTRMVSEWRRKPKLVVNIEISKNGDLRKRAVKLVQTAFSEGMTAFVMKQAERIWVELRAALIIENNVTGLNNVASNSTSVTDYIS</sequence>
<protein>
    <submittedName>
        <fullName evidence="1">Uncharacterized protein</fullName>
    </submittedName>
</protein>
<comment type="caution">
    <text evidence="1">The sequence shown here is derived from an EMBL/GenBank/DDBJ whole genome shotgun (WGS) entry which is preliminary data.</text>
</comment>
<gene>
    <name evidence="1" type="ORF">E2C01_036434</name>
</gene>
<organism evidence="1 2">
    <name type="scientific">Portunus trituberculatus</name>
    <name type="common">Swimming crab</name>
    <name type="synonym">Neptunus trituberculatus</name>
    <dbReference type="NCBI Taxonomy" id="210409"/>
    <lineage>
        <taxon>Eukaryota</taxon>
        <taxon>Metazoa</taxon>
        <taxon>Ecdysozoa</taxon>
        <taxon>Arthropoda</taxon>
        <taxon>Crustacea</taxon>
        <taxon>Multicrustacea</taxon>
        <taxon>Malacostraca</taxon>
        <taxon>Eumalacostraca</taxon>
        <taxon>Eucarida</taxon>
        <taxon>Decapoda</taxon>
        <taxon>Pleocyemata</taxon>
        <taxon>Brachyura</taxon>
        <taxon>Eubrachyura</taxon>
        <taxon>Portunoidea</taxon>
        <taxon>Portunidae</taxon>
        <taxon>Portuninae</taxon>
        <taxon>Portunus</taxon>
    </lineage>
</organism>
<evidence type="ECO:0000313" key="2">
    <source>
        <dbReference type="Proteomes" id="UP000324222"/>
    </source>
</evidence>